<evidence type="ECO:0000313" key="6">
    <source>
        <dbReference type="Proteomes" id="UP000694866"/>
    </source>
</evidence>
<dbReference type="InterPro" id="IPR036191">
    <property type="entry name" value="RRF_sf"/>
</dbReference>
<feature type="domain" description="Ribosome recycling factor" evidence="5">
    <location>
        <begin position="113"/>
        <end position="272"/>
    </location>
</feature>
<dbReference type="GO" id="GO:0005739">
    <property type="term" value="C:mitochondrion"/>
    <property type="evidence" value="ECO:0007669"/>
    <property type="project" value="TreeGrafter"/>
</dbReference>
<dbReference type="AlphaFoldDB" id="A0A9R1TW47"/>
<evidence type="ECO:0000256" key="3">
    <source>
        <dbReference type="ARBA" id="ARBA00022917"/>
    </source>
</evidence>
<protein>
    <recommendedName>
        <fullName evidence="2">Ribosome-recycling factor, mitochondrial</fullName>
    </recommendedName>
    <alternativeName>
        <fullName evidence="4">Ribosome-releasing factor, mitochondrial</fullName>
    </alternativeName>
</protein>
<dbReference type="RefSeq" id="XP_011298709.1">
    <property type="nucleotide sequence ID" value="XM_011300407.1"/>
</dbReference>
<proteinExistence type="inferred from homology"/>
<dbReference type="SUPFAM" id="SSF55194">
    <property type="entry name" value="Ribosome recycling factor, RRF"/>
    <property type="match status" value="1"/>
</dbReference>
<evidence type="ECO:0000256" key="2">
    <source>
        <dbReference type="ARBA" id="ARBA00020581"/>
    </source>
</evidence>
<dbReference type="KEGG" id="fas:105263902"/>
<dbReference type="CTD" id="39067"/>
<reference evidence="7" key="1">
    <citation type="submission" date="2025-08" db="UniProtKB">
        <authorList>
            <consortium name="RefSeq"/>
        </authorList>
    </citation>
    <scope>IDENTIFICATION</scope>
    <source>
        <strain evidence="7">USDA-PBARC FA_bdor</strain>
        <tissue evidence="7">Whole organism</tissue>
    </source>
</reference>
<evidence type="ECO:0000256" key="4">
    <source>
        <dbReference type="ARBA" id="ARBA00033107"/>
    </source>
</evidence>
<dbReference type="Proteomes" id="UP000694866">
    <property type="component" value="Unplaced"/>
</dbReference>
<dbReference type="Gene3D" id="1.10.132.20">
    <property type="entry name" value="Ribosome-recycling factor"/>
    <property type="match status" value="1"/>
</dbReference>
<evidence type="ECO:0000313" key="7">
    <source>
        <dbReference type="RefSeq" id="XP_011298709.1"/>
    </source>
</evidence>
<evidence type="ECO:0000256" key="1">
    <source>
        <dbReference type="ARBA" id="ARBA00005912"/>
    </source>
</evidence>
<name>A0A9R1TW47_9HYME</name>
<gene>
    <name evidence="7" type="primary">mRRF1</name>
</gene>
<dbReference type="OrthoDB" id="407355at2759"/>
<dbReference type="GO" id="GO:0006412">
    <property type="term" value="P:translation"/>
    <property type="evidence" value="ECO:0007669"/>
    <property type="project" value="UniProtKB-KW"/>
</dbReference>
<keyword evidence="3" id="KW-0648">Protein biosynthesis</keyword>
<dbReference type="PANTHER" id="PTHR20982">
    <property type="entry name" value="RIBOSOME RECYCLING FACTOR"/>
    <property type="match status" value="1"/>
</dbReference>
<organism evidence="6 7">
    <name type="scientific">Fopius arisanus</name>
    <dbReference type="NCBI Taxonomy" id="64838"/>
    <lineage>
        <taxon>Eukaryota</taxon>
        <taxon>Metazoa</taxon>
        <taxon>Ecdysozoa</taxon>
        <taxon>Arthropoda</taxon>
        <taxon>Hexapoda</taxon>
        <taxon>Insecta</taxon>
        <taxon>Pterygota</taxon>
        <taxon>Neoptera</taxon>
        <taxon>Endopterygota</taxon>
        <taxon>Hymenoptera</taxon>
        <taxon>Apocrita</taxon>
        <taxon>Ichneumonoidea</taxon>
        <taxon>Braconidae</taxon>
        <taxon>Opiinae</taxon>
        <taxon>Fopius</taxon>
    </lineage>
</organism>
<dbReference type="GO" id="GO:0043023">
    <property type="term" value="F:ribosomal large subunit binding"/>
    <property type="evidence" value="ECO:0007669"/>
    <property type="project" value="TreeGrafter"/>
</dbReference>
<comment type="similarity">
    <text evidence="1">Belongs to the RRF family.</text>
</comment>
<sequence>MKQLFLILSRASNKSGTFLSPVQHTVRNLSSGFTSRHDGSSVRNGAPAVLFHKNYQRSCERMFFTSRALGKVKQKGDKKRMGKPQNVDINELSDFIDVNKFTSQMDHAVEEMKKNFVVYVSLRSSIGSIEQVVVNFEGEEYMLQELVQISRKPKVVVLNVTTFPQAIPQVLEALTKSGLNLNPQQDGTTIFIPIPKVTKEHREGLAKSAKALFIKCRDHLKNMKIKEIKNVKKIESISEDQVRRVQNQLDIICEKYVKEAEDLLNTKQKELLRTE</sequence>
<dbReference type="Gene3D" id="3.30.1360.40">
    <property type="match status" value="1"/>
</dbReference>
<accession>A0A9R1TW47</accession>
<dbReference type="PANTHER" id="PTHR20982:SF3">
    <property type="entry name" value="MITOCHONDRIAL RIBOSOME RECYCLING FACTOR PSEUDO 1"/>
    <property type="match status" value="1"/>
</dbReference>
<dbReference type="Pfam" id="PF01765">
    <property type="entry name" value="RRF"/>
    <property type="match status" value="1"/>
</dbReference>
<dbReference type="GeneID" id="105263902"/>
<evidence type="ECO:0000259" key="5">
    <source>
        <dbReference type="Pfam" id="PF01765"/>
    </source>
</evidence>
<dbReference type="InterPro" id="IPR002661">
    <property type="entry name" value="Ribosome_recyc_fac"/>
</dbReference>
<keyword evidence="6" id="KW-1185">Reference proteome</keyword>
<dbReference type="InterPro" id="IPR023584">
    <property type="entry name" value="Ribosome_recyc_fac_dom"/>
</dbReference>